<comment type="pathway">
    <text evidence="2 11">Amino-acid biosynthesis; L-histidine biosynthesis; L-histidine from 5-phospho-alpha-D-ribose 1-diphosphate: step 7/9.</text>
</comment>
<evidence type="ECO:0000256" key="6">
    <source>
        <dbReference type="ARBA" id="ARBA00022605"/>
    </source>
</evidence>
<feature type="modified residue" description="N6-(pyridoxal phosphate)lysine" evidence="11">
    <location>
        <position position="210"/>
    </location>
</feature>
<sequence>MAFDIKKLLRPHILSIKPYSSARDEYSGKEGVFLDANENPYSSPTGEAFNRYPDPYQHLIKERLAPIKGVGKEQIFLGNGSDEAIDLLMRAFCVPGKDNVLLLPPTYGMYEVSASINDIAIKRVSLTEDFQLRPKEILEAVDEHTKIIFICSPNNPSGNKMRRSDIHAILKGFEGLVVIDEAYVDFSDEPSFTTELNEFPNLLVMQTFSKAWGLANLRIGMAFASAEIIRVLNLIKPPYNISGLTQERVLASLENAEKVKEVVAAILKEREVLEKALKRIPLVQKIYPSHANFLLVKVLAAKEMYDYLTQEKIIVRDRSKVTLCDNCLRITVGTQDENRRLLEAMSEFQPLEKTLKP</sequence>
<evidence type="ECO:0000259" key="12">
    <source>
        <dbReference type="Pfam" id="PF00155"/>
    </source>
</evidence>
<dbReference type="InterPro" id="IPR005861">
    <property type="entry name" value="HisP_aminotrans"/>
</dbReference>
<dbReference type="Gene3D" id="3.40.640.10">
    <property type="entry name" value="Type I PLP-dependent aspartate aminotransferase-like (Major domain)"/>
    <property type="match status" value="1"/>
</dbReference>
<dbReference type="InterPro" id="IPR015421">
    <property type="entry name" value="PyrdxlP-dep_Trfase_major"/>
</dbReference>
<feature type="domain" description="Aminotransferase class I/classII large" evidence="12">
    <location>
        <begin position="46"/>
        <end position="344"/>
    </location>
</feature>
<dbReference type="EMBL" id="JAKEVZ010000011">
    <property type="protein sequence ID" value="MCF1752233.1"/>
    <property type="molecule type" value="Genomic_DNA"/>
</dbReference>
<evidence type="ECO:0000256" key="2">
    <source>
        <dbReference type="ARBA" id="ARBA00005011"/>
    </source>
</evidence>
<keyword evidence="8 11" id="KW-0663">Pyridoxal phosphate</keyword>
<dbReference type="RefSeq" id="WP_234862139.1">
    <property type="nucleotide sequence ID" value="NZ_JAKEVZ010000011.1"/>
</dbReference>
<comment type="subunit">
    <text evidence="4 11">Homodimer.</text>
</comment>
<comment type="cofactor">
    <cofactor evidence="1 11">
        <name>pyridoxal 5'-phosphate</name>
        <dbReference type="ChEBI" id="CHEBI:597326"/>
    </cofactor>
</comment>
<dbReference type="SUPFAM" id="SSF53383">
    <property type="entry name" value="PLP-dependent transferases"/>
    <property type="match status" value="1"/>
</dbReference>
<evidence type="ECO:0000256" key="11">
    <source>
        <dbReference type="HAMAP-Rule" id="MF_01023"/>
    </source>
</evidence>
<keyword evidence="6 11" id="KW-0028">Amino-acid biosynthesis</keyword>
<dbReference type="EC" id="2.6.1.9" evidence="11"/>
<comment type="similarity">
    <text evidence="3 11">Belongs to the class-II pyridoxal-phosphate-dependent aminotransferase family. Histidinol-phosphate aminotransferase subfamily.</text>
</comment>
<dbReference type="Gene3D" id="3.90.1150.10">
    <property type="entry name" value="Aspartate Aminotransferase, domain 1"/>
    <property type="match status" value="1"/>
</dbReference>
<dbReference type="InterPro" id="IPR004839">
    <property type="entry name" value="Aminotransferase_I/II_large"/>
</dbReference>
<evidence type="ECO:0000256" key="5">
    <source>
        <dbReference type="ARBA" id="ARBA00022576"/>
    </source>
</evidence>
<evidence type="ECO:0000256" key="8">
    <source>
        <dbReference type="ARBA" id="ARBA00022898"/>
    </source>
</evidence>
<comment type="catalytic activity">
    <reaction evidence="10 11">
        <text>L-histidinol phosphate + 2-oxoglutarate = 3-(imidazol-4-yl)-2-oxopropyl phosphate + L-glutamate</text>
        <dbReference type="Rhea" id="RHEA:23744"/>
        <dbReference type="ChEBI" id="CHEBI:16810"/>
        <dbReference type="ChEBI" id="CHEBI:29985"/>
        <dbReference type="ChEBI" id="CHEBI:57766"/>
        <dbReference type="ChEBI" id="CHEBI:57980"/>
        <dbReference type="EC" id="2.6.1.9"/>
    </reaction>
</comment>
<evidence type="ECO:0000256" key="4">
    <source>
        <dbReference type="ARBA" id="ARBA00011738"/>
    </source>
</evidence>
<gene>
    <name evidence="11 13" type="primary">hisC</name>
    <name evidence="13" type="ORF">L0U89_14315</name>
</gene>
<dbReference type="GO" id="GO:0004400">
    <property type="term" value="F:histidinol-phosphate transaminase activity"/>
    <property type="evidence" value="ECO:0007669"/>
    <property type="project" value="UniProtKB-EC"/>
</dbReference>
<dbReference type="PANTHER" id="PTHR42885:SF2">
    <property type="entry name" value="HISTIDINOL-PHOSPHATE AMINOTRANSFERASE"/>
    <property type="match status" value="1"/>
</dbReference>
<accession>A0ABS9BVZ6</accession>
<organism evidence="13 14">
    <name type="scientific">Mariniradius sediminis</name>
    <dbReference type="NCBI Taxonomy" id="2909237"/>
    <lineage>
        <taxon>Bacteria</taxon>
        <taxon>Pseudomonadati</taxon>
        <taxon>Bacteroidota</taxon>
        <taxon>Cytophagia</taxon>
        <taxon>Cytophagales</taxon>
        <taxon>Cyclobacteriaceae</taxon>
        <taxon>Mariniradius</taxon>
    </lineage>
</organism>
<dbReference type="NCBIfam" id="TIGR01141">
    <property type="entry name" value="hisC"/>
    <property type="match status" value="1"/>
</dbReference>
<evidence type="ECO:0000256" key="10">
    <source>
        <dbReference type="ARBA" id="ARBA00047481"/>
    </source>
</evidence>
<protein>
    <recommendedName>
        <fullName evidence="11">Histidinol-phosphate aminotransferase</fullName>
        <ecNumber evidence="11">2.6.1.9</ecNumber>
    </recommendedName>
    <alternativeName>
        <fullName evidence="11">Imidazole acetol-phosphate transaminase</fullName>
    </alternativeName>
</protein>
<keyword evidence="5 11" id="KW-0032">Aminotransferase</keyword>
<dbReference type="HAMAP" id="MF_01023">
    <property type="entry name" value="HisC_aminotrans_2"/>
    <property type="match status" value="1"/>
</dbReference>
<keyword evidence="9 11" id="KW-0368">Histidine biosynthesis</keyword>
<name>A0ABS9BVZ6_9BACT</name>
<dbReference type="Proteomes" id="UP001201449">
    <property type="component" value="Unassembled WGS sequence"/>
</dbReference>
<evidence type="ECO:0000256" key="9">
    <source>
        <dbReference type="ARBA" id="ARBA00023102"/>
    </source>
</evidence>
<dbReference type="CDD" id="cd00609">
    <property type="entry name" value="AAT_like"/>
    <property type="match status" value="1"/>
</dbReference>
<comment type="caution">
    <text evidence="13">The sequence shown here is derived from an EMBL/GenBank/DDBJ whole genome shotgun (WGS) entry which is preliminary data.</text>
</comment>
<evidence type="ECO:0000313" key="14">
    <source>
        <dbReference type="Proteomes" id="UP001201449"/>
    </source>
</evidence>
<dbReference type="InterPro" id="IPR015424">
    <property type="entry name" value="PyrdxlP-dep_Trfase"/>
</dbReference>
<proteinExistence type="inferred from homology"/>
<keyword evidence="14" id="KW-1185">Reference proteome</keyword>
<dbReference type="Pfam" id="PF00155">
    <property type="entry name" value="Aminotran_1_2"/>
    <property type="match status" value="1"/>
</dbReference>
<evidence type="ECO:0000313" key="13">
    <source>
        <dbReference type="EMBL" id="MCF1752233.1"/>
    </source>
</evidence>
<keyword evidence="7 11" id="KW-0808">Transferase</keyword>
<evidence type="ECO:0000256" key="1">
    <source>
        <dbReference type="ARBA" id="ARBA00001933"/>
    </source>
</evidence>
<dbReference type="InterPro" id="IPR015422">
    <property type="entry name" value="PyrdxlP-dep_Trfase_small"/>
</dbReference>
<dbReference type="PANTHER" id="PTHR42885">
    <property type="entry name" value="HISTIDINOL-PHOSPHATE AMINOTRANSFERASE-RELATED"/>
    <property type="match status" value="1"/>
</dbReference>
<evidence type="ECO:0000256" key="7">
    <source>
        <dbReference type="ARBA" id="ARBA00022679"/>
    </source>
</evidence>
<evidence type="ECO:0000256" key="3">
    <source>
        <dbReference type="ARBA" id="ARBA00007970"/>
    </source>
</evidence>
<reference evidence="13 14" key="1">
    <citation type="submission" date="2022-01" db="EMBL/GenBank/DDBJ databases">
        <title>Mariniradius saccharolyticus sp. nov., isolated from sediment of a river.</title>
        <authorList>
            <person name="Liu H."/>
        </authorList>
    </citation>
    <scope>NUCLEOTIDE SEQUENCE [LARGE SCALE GENOMIC DNA]</scope>
    <source>
        <strain evidence="13 14">RY-2</strain>
    </source>
</reference>